<dbReference type="AlphaFoldDB" id="A0A450ZJZ5"/>
<reference evidence="1" key="1">
    <citation type="submission" date="2019-02" db="EMBL/GenBank/DDBJ databases">
        <authorList>
            <person name="Gruber-Vodicka R. H."/>
            <person name="Seah K. B. B."/>
        </authorList>
    </citation>
    <scope>NUCLEOTIDE SEQUENCE</scope>
    <source>
        <strain evidence="1">BECK_BY1</strain>
    </source>
</reference>
<evidence type="ECO:0008006" key="2">
    <source>
        <dbReference type="Google" id="ProtNLM"/>
    </source>
</evidence>
<accession>A0A450ZJZ5</accession>
<protein>
    <recommendedName>
        <fullName evidence="2">Alginate export</fullName>
    </recommendedName>
</protein>
<gene>
    <name evidence="1" type="ORF">BECKTUN1418D_GA0071000_10199</name>
</gene>
<proteinExistence type="predicted"/>
<dbReference type="EMBL" id="CAADFX010000019">
    <property type="protein sequence ID" value="VFK54070.1"/>
    <property type="molecule type" value="Genomic_DNA"/>
</dbReference>
<organism evidence="1">
    <name type="scientific">Candidatus Kentrum sp. TUN</name>
    <dbReference type="NCBI Taxonomy" id="2126343"/>
    <lineage>
        <taxon>Bacteria</taxon>
        <taxon>Pseudomonadati</taxon>
        <taxon>Pseudomonadota</taxon>
        <taxon>Gammaproteobacteria</taxon>
        <taxon>Candidatus Kentrum</taxon>
    </lineage>
</organism>
<evidence type="ECO:0000313" key="1">
    <source>
        <dbReference type="EMBL" id="VFK54070.1"/>
    </source>
</evidence>
<sequence>MYRTFHSRYRLPGLVLCVLVLLSITDTGITQAEVLSGYLRARPALRSVRDDTPNNPNAILFDTSSQYAELFGLLHIDMNYRKNNLFFQVRPRCEVENGRSKCNIYIDEGYLDTEIAPSTFVFAGRRNLVNGIAHVANPTDFLGEDEELDLTLDETERRELRKGVYLAGVQHFSDNGSAVSVVATPRIKGPQDRKEQLQLKLAMLYPEINTDMEVLGLATVGRSGIGVNLSHTPDDAMVLYTESALRRGRDRAVVVADTSGDRIVEGDQDEYYFNSVAGGQYTFSNSVNLILEYLYDENGYSSGEWSAIQGFFQSNTQALSTPAAAQGFANLSRGNREIIDNQLLRQQYLFLRLSHPQWWGDTDSSLILLKNMDDGSHLLRGRVEKDVTKRVRAGIMAEYMAGESWDEFGMRSWKHAVIFDLKFVF</sequence>
<name>A0A450ZJZ5_9GAMM</name>